<feature type="signal peptide" evidence="6">
    <location>
        <begin position="1"/>
        <end position="19"/>
    </location>
</feature>
<dbReference type="PANTHER" id="PTHR15462">
    <property type="entry name" value="SERINE PROTEASE"/>
    <property type="match status" value="1"/>
</dbReference>
<evidence type="ECO:0000313" key="7">
    <source>
        <dbReference type="EMBL" id="WZB86947.1"/>
    </source>
</evidence>
<organism evidence="7 8">
    <name type="scientific">Okeanomitos corallinicola TIOX110</name>
    <dbReference type="NCBI Taxonomy" id="3133117"/>
    <lineage>
        <taxon>Bacteria</taxon>
        <taxon>Bacillati</taxon>
        <taxon>Cyanobacteriota</taxon>
        <taxon>Cyanophyceae</taxon>
        <taxon>Nostocales</taxon>
        <taxon>Aphanizomenonaceae</taxon>
        <taxon>Okeanomitos</taxon>
    </lineage>
</organism>
<gene>
    <name evidence="7" type="ORF">WJM97_16360</name>
</gene>
<dbReference type="PRINTS" id="PR00839">
    <property type="entry name" value="V8PROTEASE"/>
</dbReference>
<sequence>MSKRLFALLTASAVIVAVAGLSVEAQVKPKVKPTNAPTFVKLENAGKLNLSAAGNPFKPRDFKQSKKPYAGDRGIIGDDNREPMLSREYPWSAIGRIQGTTTDAKNYHCTGTLIAEDVVLTNAHCVIDTKTHQLSREIAFLPNVINGKVANRQDIAFAERVIYGTDFRADALTNQTQDWAVVVLDKPIGRKYGYLGWRNIPVSTMINNPKKFYFVGYSGDYPNSNKRGYEFLSAGAGWTAGFQAGCSIVGEQKDILLHDCDTTGGSSGGSIIGWINNQPYIVALNNAEIKDVNTNEGIINLAVNLSFLDRLAGKNSDE</sequence>
<name>A0ABZ2UPN5_9CYAN</name>
<protein>
    <recommendedName>
        <fullName evidence="6">Serine protease</fullName>
        <ecNumber evidence="6">3.4.21.-</ecNumber>
    </recommendedName>
</protein>
<dbReference type="EC" id="3.4.21.-" evidence="6"/>
<keyword evidence="8" id="KW-1185">Reference proteome</keyword>
<dbReference type="InterPro" id="IPR050966">
    <property type="entry name" value="Glutamyl_endopeptidase"/>
</dbReference>
<dbReference type="InterPro" id="IPR009003">
    <property type="entry name" value="Peptidase_S1_PA"/>
</dbReference>
<evidence type="ECO:0000313" key="8">
    <source>
        <dbReference type="Proteomes" id="UP001483337"/>
    </source>
</evidence>
<feature type="chain" id="PRO_5045000396" description="Serine protease" evidence="6">
    <location>
        <begin position="20"/>
        <end position="318"/>
    </location>
</feature>
<keyword evidence="4 6" id="KW-0378">Hydrolase</keyword>
<keyword evidence="3 6" id="KW-0732">Signal</keyword>
<keyword evidence="2 6" id="KW-0645">Protease</keyword>
<dbReference type="InterPro" id="IPR008256">
    <property type="entry name" value="Peptidase_S1B"/>
</dbReference>
<dbReference type="RefSeq" id="WP_353929861.1">
    <property type="nucleotide sequence ID" value="NZ_CP150886.1"/>
</dbReference>
<proteinExistence type="inferred from homology"/>
<dbReference type="Pfam" id="PF13365">
    <property type="entry name" value="Trypsin_2"/>
    <property type="match status" value="1"/>
</dbReference>
<evidence type="ECO:0000256" key="4">
    <source>
        <dbReference type="ARBA" id="ARBA00022801"/>
    </source>
</evidence>
<dbReference type="PANTHER" id="PTHR15462:SF8">
    <property type="entry name" value="SERINE PROTEASE"/>
    <property type="match status" value="1"/>
</dbReference>
<dbReference type="EMBL" id="CP150886">
    <property type="protein sequence ID" value="WZB86947.1"/>
    <property type="molecule type" value="Genomic_DNA"/>
</dbReference>
<keyword evidence="5 6" id="KW-0720">Serine protease</keyword>
<comment type="similarity">
    <text evidence="1 6">Belongs to the peptidase S1B family.</text>
</comment>
<reference evidence="7 8" key="1">
    <citation type="submission" date="2024-04" db="EMBL/GenBank/DDBJ databases">
        <title>Okeanomitos corallinicola gen. &amp; sp. nov. (Nostocales, Cyanobacteria), a new toxic marine heterocyst-forming cyanobacterium from a coral reef.</title>
        <authorList>
            <person name="Li H."/>
            <person name="Li R."/>
            <person name="Kang J."/>
            <person name="Hii K.S."/>
            <person name="Mohamed H.F."/>
            <person name="Xu X."/>
            <person name="Luo Z."/>
        </authorList>
    </citation>
    <scope>NUCLEOTIDE SEQUENCE [LARGE SCALE GENOMIC DNA]</scope>
    <source>
        <strain evidence="7 8">TIOX110</strain>
    </source>
</reference>
<evidence type="ECO:0000256" key="2">
    <source>
        <dbReference type="ARBA" id="ARBA00022670"/>
    </source>
</evidence>
<evidence type="ECO:0000256" key="3">
    <source>
        <dbReference type="ARBA" id="ARBA00022729"/>
    </source>
</evidence>
<dbReference type="Gene3D" id="2.40.10.10">
    <property type="entry name" value="Trypsin-like serine proteases"/>
    <property type="match status" value="2"/>
</dbReference>
<dbReference type="InterPro" id="IPR043504">
    <property type="entry name" value="Peptidase_S1_PA_chymotrypsin"/>
</dbReference>
<dbReference type="Proteomes" id="UP001483337">
    <property type="component" value="Chromosome"/>
</dbReference>
<dbReference type="SUPFAM" id="SSF50494">
    <property type="entry name" value="Trypsin-like serine proteases"/>
    <property type="match status" value="1"/>
</dbReference>
<accession>A0ABZ2UPN5</accession>
<evidence type="ECO:0000256" key="1">
    <source>
        <dbReference type="ARBA" id="ARBA00008764"/>
    </source>
</evidence>
<evidence type="ECO:0000256" key="5">
    <source>
        <dbReference type="ARBA" id="ARBA00022825"/>
    </source>
</evidence>
<evidence type="ECO:0000256" key="6">
    <source>
        <dbReference type="RuleBase" id="RU004296"/>
    </source>
</evidence>
<dbReference type="GO" id="GO:0016787">
    <property type="term" value="F:hydrolase activity"/>
    <property type="evidence" value="ECO:0007669"/>
    <property type="project" value="UniProtKB-KW"/>
</dbReference>